<accession>A0A8I1W846</accession>
<dbReference type="Proteomes" id="UP000664658">
    <property type="component" value="Unassembled WGS sequence"/>
</dbReference>
<evidence type="ECO:0000313" key="6">
    <source>
        <dbReference type="EMBL" id="MBO1109373.1"/>
    </source>
</evidence>
<dbReference type="RefSeq" id="WP_207542535.1">
    <property type="nucleotide sequence ID" value="NZ_JAFNAA010000018.1"/>
</dbReference>
<evidence type="ECO:0000259" key="5">
    <source>
        <dbReference type="PROSITE" id="PS51891"/>
    </source>
</evidence>
<dbReference type="Gene3D" id="3.90.1590.10">
    <property type="entry name" value="glutathione-dependent formaldehyde- activating enzyme (gfa)"/>
    <property type="match status" value="1"/>
</dbReference>
<dbReference type="SUPFAM" id="SSF51316">
    <property type="entry name" value="Mss4-like"/>
    <property type="match status" value="1"/>
</dbReference>
<dbReference type="AlphaFoldDB" id="A0A8I1W846"/>
<evidence type="ECO:0000313" key="7">
    <source>
        <dbReference type="Proteomes" id="UP000664658"/>
    </source>
</evidence>
<evidence type="ECO:0000256" key="1">
    <source>
        <dbReference type="ARBA" id="ARBA00005495"/>
    </source>
</evidence>
<gene>
    <name evidence="6" type="ORF">J2R62_14350</name>
</gene>
<protein>
    <submittedName>
        <fullName evidence="6">GFA family protein</fullName>
    </submittedName>
</protein>
<dbReference type="PANTHER" id="PTHR33337">
    <property type="entry name" value="GFA DOMAIN-CONTAINING PROTEIN"/>
    <property type="match status" value="1"/>
</dbReference>
<dbReference type="Pfam" id="PF04828">
    <property type="entry name" value="GFA"/>
    <property type="match status" value="1"/>
</dbReference>
<name>A0A8I1W846_PLESH</name>
<dbReference type="InterPro" id="IPR006913">
    <property type="entry name" value="CENP-V/GFA"/>
</dbReference>
<evidence type="ECO:0000256" key="2">
    <source>
        <dbReference type="ARBA" id="ARBA00022723"/>
    </source>
</evidence>
<dbReference type="PROSITE" id="PS51891">
    <property type="entry name" value="CENP_V_GFA"/>
    <property type="match status" value="1"/>
</dbReference>
<keyword evidence="3" id="KW-0862">Zinc</keyword>
<sequence>MIKGECNCGAVEYKVNAEISDVFICHCSICRKSTSSGGIAVSIVERDKFTWIKGQDKIAYWSKPRHDWYSYFCSVCGSALPGENDESNMYIPVGTIAAGHEKLKVAHHMYVDSKASWEIIGDSGVQHPNEFGSGKARNSWWKFW</sequence>
<comment type="similarity">
    <text evidence="1">Belongs to the Gfa family.</text>
</comment>
<dbReference type="InterPro" id="IPR011057">
    <property type="entry name" value="Mss4-like_sf"/>
</dbReference>
<dbReference type="GO" id="GO:0016846">
    <property type="term" value="F:carbon-sulfur lyase activity"/>
    <property type="evidence" value="ECO:0007669"/>
    <property type="project" value="InterPro"/>
</dbReference>
<evidence type="ECO:0000256" key="4">
    <source>
        <dbReference type="ARBA" id="ARBA00023239"/>
    </source>
</evidence>
<feature type="domain" description="CENP-V/GFA" evidence="5">
    <location>
        <begin position="2"/>
        <end position="118"/>
    </location>
</feature>
<proteinExistence type="inferred from homology"/>
<dbReference type="PANTHER" id="PTHR33337:SF40">
    <property type="entry name" value="CENP-V_GFA DOMAIN-CONTAINING PROTEIN-RELATED"/>
    <property type="match status" value="1"/>
</dbReference>
<dbReference type="GO" id="GO:0046872">
    <property type="term" value="F:metal ion binding"/>
    <property type="evidence" value="ECO:0007669"/>
    <property type="project" value="UniProtKB-KW"/>
</dbReference>
<comment type="caution">
    <text evidence="6">The sequence shown here is derived from an EMBL/GenBank/DDBJ whole genome shotgun (WGS) entry which is preliminary data.</text>
</comment>
<reference evidence="6" key="1">
    <citation type="submission" date="2021-03" db="EMBL/GenBank/DDBJ databases">
        <title>Plesiomonas shigelloides zfcc0051, isolated from zebrafish feces.</title>
        <authorList>
            <person name="Vanderhoek Z."/>
            <person name="Gaulke C."/>
        </authorList>
    </citation>
    <scope>NUCLEOTIDE SEQUENCE</scope>
    <source>
        <strain evidence="6">Zfcc0051</strain>
    </source>
</reference>
<keyword evidence="2" id="KW-0479">Metal-binding</keyword>
<keyword evidence="4" id="KW-0456">Lyase</keyword>
<evidence type="ECO:0000256" key="3">
    <source>
        <dbReference type="ARBA" id="ARBA00022833"/>
    </source>
</evidence>
<dbReference type="EMBL" id="JAFNAA010000018">
    <property type="protein sequence ID" value="MBO1109373.1"/>
    <property type="molecule type" value="Genomic_DNA"/>
</dbReference>
<organism evidence="6 7">
    <name type="scientific">Plesiomonas shigelloides</name>
    <name type="common">Aeromonas shigelloides</name>
    <dbReference type="NCBI Taxonomy" id="703"/>
    <lineage>
        <taxon>Bacteria</taxon>
        <taxon>Pseudomonadati</taxon>
        <taxon>Pseudomonadota</taxon>
        <taxon>Gammaproteobacteria</taxon>
        <taxon>Enterobacterales</taxon>
        <taxon>Enterobacteriaceae</taxon>
        <taxon>Plesiomonas</taxon>
    </lineage>
</organism>